<sequence>MKPSPPHHVVLPVLTERLPSTDDLIEEREEAVFEAQPSAYAQAVYRGAEYEQTEDVQAAALQPTMTLDERWQHLRPALRQDVLALVKAELDALAPQLTDRLLDALEPTLRASMAARDDEPT</sequence>
<protein>
    <submittedName>
        <fullName evidence="1">Uncharacterized protein</fullName>
    </submittedName>
</protein>
<evidence type="ECO:0000313" key="2">
    <source>
        <dbReference type="Proteomes" id="UP000183649"/>
    </source>
</evidence>
<dbReference type="Proteomes" id="UP000183649">
    <property type="component" value="Unassembled WGS sequence"/>
</dbReference>
<accession>A0A0K6HQI9</accession>
<reference evidence="2" key="1">
    <citation type="submission" date="2015-08" db="EMBL/GenBank/DDBJ databases">
        <authorList>
            <person name="Varghese N."/>
        </authorList>
    </citation>
    <scope>NUCLEOTIDE SEQUENCE [LARGE SCALE GENOMIC DNA]</scope>
    <source>
        <strain evidence="2">DSM 18181</strain>
    </source>
</reference>
<dbReference type="RefSeq" id="WP_055449088.1">
    <property type="nucleotide sequence ID" value="NZ_CYHF01000001.1"/>
</dbReference>
<organism evidence="1 2">
    <name type="scientific">Thiomonas bhubaneswarensis</name>
    <dbReference type="NCBI Taxonomy" id="339866"/>
    <lineage>
        <taxon>Bacteria</taxon>
        <taxon>Pseudomonadati</taxon>
        <taxon>Pseudomonadota</taxon>
        <taxon>Betaproteobacteria</taxon>
        <taxon>Burkholderiales</taxon>
        <taxon>Thiomonas</taxon>
    </lineage>
</organism>
<gene>
    <name evidence="1" type="ORF">Ga0061069_101114</name>
</gene>
<proteinExistence type="predicted"/>
<name>A0A0K6HQI9_9BURK</name>
<dbReference type="EMBL" id="CYHF01000001">
    <property type="protein sequence ID" value="CUA93129.1"/>
    <property type="molecule type" value="Genomic_DNA"/>
</dbReference>
<keyword evidence="2" id="KW-1185">Reference proteome</keyword>
<dbReference type="OrthoDB" id="9157166at2"/>
<dbReference type="AlphaFoldDB" id="A0A0K6HQI9"/>
<dbReference type="STRING" id="339866.GCA_001418255_00113"/>
<evidence type="ECO:0000313" key="1">
    <source>
        <dbReference type="EMBL" id="CUA93129.1"/>
    </source>
</evidence>